<dbReference type="FunFam" id="3.30.1330.40:FF:000001">
    <property type="entry name" value="L-PSP family endoribonuclease"/>
    <property type="match status" value="1"/>
</dbReference>
<gene>
    <name evidence="3" type="ORF">rosag_27480</name>
</gene>
<feature type="chain" id="PRO_5041305891" description="Enamine/imine deaminase" evidence="2">
    <location>
        <begin position="23"/>
        <end position="147"/>
    </location>
</feature>
<dbReference type="AlphaFoldDB" id="A0AA37QGZ3"/>
<dbReference type="Proteomes" id="UP001161325">
    <property type="component" value="Unassembled WGS sequence"/>
</dbReference>
<dbReference type="PROSITE" id="PS51257">
    <property type="entry name" value="PROKAR_LIPOPROTEIN"/>
    <property type="match status" value="1"/>
</dbReference>
<sequence>MRRLLVALACLGSAACSSATRAGAGTPEFLTPYGTPQYPFSPAVRVNGMLYLAGQIGTDSSGRLVPGGIEAETRQTLENIRDVLQRTGSSMERVVKCTVMMADMKEWPAMNAVYARYFPRSFPARSAFGSTGLALGARVEIECLAAA</sequence>
<dbReference type="EMBL" id="BRXS01000004">
    <property type="protein sequence ID" value="GLC26235.1"/>
    <property type="molecule type" value="Genomic_DNA"/>
</dbReference>
<evidence type="ECO:0000256" key="2">
    <source>
        <dbReference type="SAM" id="SignalP"/>
    </source>
</evidence>
<evidence type="ECO:0000313" key="4">
    <source>
        <dbReference type="Proteomes" id="UP001161325"/>
    </source>
</evidence>
<evidence type="ECO:0008006" key="5">
    <source>
        <dbReference type="Google" id="ProtNLM"/>
    </source>
</evidence>
<dbReference type="SUPFAM" id="SSF55298">
    <property type="entry name" value="YjgF-like"/>
    <property type="match status" value="1"/>
</dbReference>
<dbReference type="Gene3D" id="3.30.1330.40">
    <property type="entry name" value="RutC-like"/>
    <property type="match status" value="1"/>
</dbReference>
<organism evidence="3 4">
    <name type="scientific">Roseisolibacter agri</name>
    <dbReference type="NCBI Taxonomy" id="2014610"/>
    <lineage>
        <taxon>Bacteria</taxon>
        <taxon>Pseudomonadati</taxon>
        <taxon>Gemmatimonadota</taxon>
        <taxon>Gemmatimonadia</taxon>
        <taxon>Gemmatimonadales</taxon>
        <taxon>Gemmatimonadaceae</taxon>
        <taxon>Roseisolibacter</taxon>
    </lineage>
</organism>
<dbReference type="Pfam" id="PF01042">
    <property type="entry name" value="Ribonuc_L-PSP"/>
    <property type="match status" value="1"/>
</dbReference>
<comment type="similarity">
    <text evidence="1">Belongs to the RutC family.</text>
</comment>
<feature type="signal peptide" evidence="2">
    <location>
        <begin position="1"/>
        <end position="22"/>
    </location>
</feature>
<reference evidence="3" key="1">
    <citation type="submission" date="2022-08" db="EMBL/GenBank/DDBJ databases">
        <title>Draft genome sequencing of Roseisolibacter agri AW1220.</title>
        <authorList>
            <person name="Tobiishi Y."/>
            <person name="Tonouchi A."/>
        </authorList>
    </citation>
    <scope>NUCLEOTIDE SEQUENCE</scope>
    <source>
        <strain evidence="3">AW1220</strain>
    </source>
</reference>
<dbReference type="PANTHER" id="PTHR11803">
    <property type="entry name" value="2-IMINOBUTANOATE/2-IMINOPROPANOATE DEAMINASE RIDA"/>
    <property type="match status" value="1"/>
</dbReference>
<dbReference type="InterPro" id="IPR035959">
    <property type="entry name" value="RutC-like_sf"/>
</dbReference>
<dbReference type="GO" id="GO:0019239">
    <property type="term" value="F:deaminase activity"/>
    <property type="evidence" value="ECO:0007669"/>
    <property type="project" value="TreeGrafter"/>
</dbReference>
<keyword evidence="2" id="KW-0732">Signal</keyword>
<accession>A0AA37QGZ3</accession>
<name>A0AA37QGZ3_9BACT</name>
<dbReference type="GO" id="GO:0005829">
    <property type="term" value="C:cytosol"/>
    <property type="evidence" value="ECO:0007669"/>
    <property type="project" value="TreeGrafter"/>
</dbReference>
<dbReference type="PANTHER" id="PTHR11803:SF39">
    <property type="entry name" value="2-IMINOBUTANOATE_2-IMINOPROPANOATE DEAMINASE"/>
    <property type="match status" value="1"/>
</dbReference>
<keyword evidence="4" id="KW-1185">Reference proteome</keyword>
<dbReference type="RefSeq" id="WP_284350693.1">
    <property type="nucleotide sequence ID" value="NZ_BRXS01000004.1"/>
</dbReference>
<comment type="caution">
    <text evidence="3">The sequence shown here is derived from an EMBL/GenBank/DDBJ whole genome shotgun (WGS) entry which is preliminary data.</text>
</comment>
<protein>
    <recommendedName>
        <fullName evidence="5">Enamine/imine deaminase</fullName>
    </recommendedName>
</protein>
<dbReference type="CDD" id="cd00448">
    <property type="entry name" value="YjgF_YER057c_UK114_family"/>
    <property type="match status" value="1"/>
</dbReference>
<dbReference type="InterPro" id="IPR006175">
    <property type="entry name" value="YjgF/YER057c/UK114"/>
</dbReference>
<evidence type="ECO:0000313" key="3">
    <source>
        <dbReference type="EMBL" id="GLC26235.1"/>
    </source>
</evidence>
<evidence type="ECO:0000256" key="1">
    <source>
        <dbReference type="ARBA" id="ARBA00010552"/>
    </source>
</evidence>
<proteinExistence type="inferred from homology"/>